<dbReference type="GO" id="GO:0016020">
    <property type="term" value="C:membrane"/>
    <property type="evidence" value="ECO:0007669"/>
    <property type="project" value="UniProtKB-SubCell"/>
</dbReference>
<dbReference type="PROSITE" id="PS00108">
    <property type="entry name" value="PROTEIN_KINASE_ST"/>
    <property type="match status" value="1"/>
</dbReference>
<evidence type="ECO:0000256" key="13">
    <source>
        <dbReference type="SAM" id="MobiDB-lite"/>
    </source>
</evidence>
<dbReference type="Gene3D" id="1.10.510.10">
    <property type="entry name" value="Transferase(Phosphotransferase) domain 1"/>
    <property type="match status" value="1"/>
</dbReference>
<dbReference type="InterPro" id="IPR025287">
    <property type="entry name" value="WAK_GUB"/>
</dbReference>
<reference evidence="16" key="2">
    <citation type="submission" date="2023-04" db="EMBL/GenBank/DDBJ databases">
        <authorList>
            <person name="Bruccoleri R.E."/>
            <person name="Oakeley E.J."/>
            <person name="Faust A.-M."/>
            <person name="Dessus-Babus S."/>
            <person name="Altorfer M."/>
            <person name="Burckhardt D."/>
            <person name="Oertli M."/>
            <person name="Naumann U."/>
            <person name="Petersen F."/>
            <person name="Wong J."/>
        </authorList>
    </citation>
    <scope>NUCLEOTIDE SEQUENCE</scope>
    <source>
        <strain evidence="16">GSM-AAB239-AS_SAM_17_03QT</strain>
        <tissue evidence="16">Leaf</tissue>
    </source>
</reference>
<feature type="binding site" evidence="12">
    <location>
        <position position="403"/>
    </location>
    <ligand>
        <name>ATP</name>
        <dbReference type="ChEBI" id="CHEBI:30616"/>
    </ligand>
</feature>
<proteinExistence type="predicted"/>
<keyword evidence="17" id="KW-1185">Reference proteome</keyword>
<dbReference type="InterPro" id="IPR001245">
    <property type="entry name" value="Ser-Thr/Tyr_kinase_cat_dom"/>
</dbReference>
<evidence type="ECO:0000256" key="9">
    <source>
        <dbReference type="ARBA" id="ARBA00022989"/>
    </source>
</evidence>
<keyword evidence="6 12" id="KW-0547">Nucleotide-binding</keyword>
<keyword evidence="5" id="KW-0732">Signal</keyword>
<dbReference type="Pfam" id="PF13947">
    <property type="entry name" value="GUB_WAK_bind"/>
    <property type="match status" value="1"/>
</dbReference>
<keyword evidence="2" id="KW-0723">Serine/threonine-protein kinase</keyword>
<dbReference type="CDD" id="cd14066">
    <property type="entry name" value="STKc_IRAK"/>
    <property type="match status" value="1"/>
</dbReference>
<evidence type="ECO:0000256" key="10">
    <source>
        <dbReference type="ARBA" id="ARBA00023136"/>
    </source>
</evidence>
<feature type="transmembrane region" description="Helical" evidence="14">
    <location>
        <begin position="312"/>
        <end position="337"/>
    </location>
</feature>
<accession>A0AAX6DLN5</accession>
<dbReference type="EMBL" id="JANAVB010043418">
    <property type="protein sequence ID" value="KAJ6792687.1"/>
    <property type="molecule type" value="Genomic_DNA"/>
</dbReference>
<dbReference type="PANTHER" id="PTHR27009">
    <property type="entry name" value="RUST RESISTANCE KINASE LR10-RELATED"/>
    <property type="match status" value="1"/>
</dbReference>
<evidence type="ECO:0000256" key="4">
    <source>
        <dbReference type="ARBA" id="ARBA00022692"/>
    </source>
</evidence>
<evidence type="ECO:0000256" key="7">
    <source>
        <dbReference type="ARBA" id="ARBA00022777"/>
    </source>
</evidence>
<name>A0AAX6DLN5_IRIPA</name>
<evidence type="ECO:0000256" key="5">
    <source>
        <dbReference type="ARBA" id="ARBA00022729"/>
    </source>
</evidence>
<evidence type="ECO:0000256" key="2">
    <source>
        <dbReference type="ARBA" id="ARBA00022527"/>
    </source>
</evidence>
<dbReference type="InterPro" id="IPR011009">
    <property type="entry name" value="Kinase-like_dom_sf"/>
</dbReference>
<dbReference type="AlphaFoldDB" id="A0AAX6DLN5"/>
<dbReference type="Gene3D" id="3.30.200.20">
    <property type="entry name" value="Phosphorylase Kinase, domain 1"/>
    <property type="match status" value="1"/>
</dbReference>
<dbReference type="PROSITE" id="PS50011">
    <property type="entry name" value="PROTEIN_KINASE_DOM"/>
    <property type="match status" value="1"/>
</dbReference>
<keyword evidence="4 14" id="KW-0812">Transmembrane</keyword>
<dbReference type="InterPro" id="IPR000719">
    <property type="entry name" value="Prot_kinase_dom"/>
</dbReference>
<evidence type="ECO:0000256" key="3">
    <source>
        <dbReference type="ARBA" id="ARBA00022679"/>
    </source>
</evidence>
<gene>
    <name evidence="16" type="ORF">M6B38_236870</name>
</gene>
<keyword evidence="7 16" id="KW-0418">Kinase</keyword>
<evidence type="ECO:0000313" key="17">
    <source>
        <dbReference type="Proteomes" id="UP001140949"/>
    </source>
</evidence>
<dbReference type="FunFam" id="3.30.200.20:FF:000178">
    <property type="entry name" value="serine/threonine-protein kinase PBS1-like"/>
    <property type="match status" value="1"/>
</dbReference>
<dbReference type="SMART" id="SM00220">
    <property type="entry name" value="S_TKc"/>
    <property type="match status" value="1"/>
</dbReference>
<reference evidence="16" key="1">
    <citation type="journal article" date="2023" name="GigaByte">
        <title>Genome assembly of the bearded iris, Iris pallida Lam.</title>
        <authorList>
            <person name="Bruccoleri R.E."/>
            <person name="Oakeley E.J."/>
            <person name="Faust A.M.E."/>
            <person name="Altorfer M."/>
            <person name="Dessus-Babus S."/>
            <person name="Burckhardt D."/>
            <person name="Oertli M."/>
            <person name="Naumann U."/>
            <person name="Petersen F."/>
            <person name="Wong J."/>
        </authorList>
    </citation>
    <scope>NUCLEOTIDE SEQUENCE</scope>
    <source>
        <strain evidence="16">GSM-AAB239-AS_SAM_17_03QT</strain>
    </source>
</reference>
<dbReference type="Pfam" id="PF07714">
    <property type="entry name" value="PK_Tyr_Ser-Thr"/>
    <property type="match status" value="1"/>
</dbReference>
<dbReference type="PROSITE" id="PS00107">
    <property type="entry name" value="PROTEIN_KINASE_ATP"/>
    <property type="match status" value="1"/>
</dbReference>
<dbReference type="InterPro" id="IPR008271">
    <property type="entry name" value="Ser/Thr_kinase_AS"/>
</dbReference>
<protein>
    <submittedName>
        <fullName evidence="16">Rust resistance kinase Lr10-like isoform X1</fullName>
    </submittedName>
</protein>
<dbReference type="InterPro" id="IPR017441">
    <property type="entry name" value="Protein_kinase_ATP_BS"/>
</dbReference>
<evidence type="ECO:0000256" key="6">
    <source>
        <dbReference type="ARBA" id="ARBA00022741"/>
    </source>
</evidence>
<evidence type="ECO:0000256" key="8">
    <source>
        <dbReference type="ARBA" id="ARBA00022840"/>
    </source>
</evidence>
<evidence type="ECO:0000256" key="14">
    <source>
        <dbReference type="SAM" id="Phobius"/>
    </source>
</evidence>
<keyword evidence="9 14" id="KW-1133">Transmembrane helix</keyword>
<evidence type="ECO:0000259" key="15">
    <source>
        <dbReference type="PROSITE" id="PS50011"/>
    </source>
</evidence>
<dbReference type="SUPFAM" id="SSF56112">
    <property type="entry name" value="Protein kinase-like (PK-like)"/>
    <property type="match status" value="1"/>
</dbReference>
<organism evidence="16 17">
    <name type="scientific">Iris pallida</name>
    <name type="common">Sweet iris</name>
    <dbReference type="NCBI Taxonomy" id="29817"/>
    <lineage>
        <taxon>Eukaryota</taxon>
        <taxon>Viridiplantae</taxon>
        <taxon>Streptophyta</taxon>
        <taxon>Embryophyta</taxon>
        <taxon>Tracheophyta</taxon>
        <taxon>Spermatophyta</taxon>
        <taxon>Magnoliopsida</taxon>
        <taxon>Liliopsida</taxon>
        <taxon>Asparagales</taxon>
        <taxon>Iridaceae</taxon>
        <taxon>Iridoideae</taxon>
        <taxon>Irideae</taxon>
        <taxon>Iris</taxon>
    </lineage>
</organism>
<keyword evidence="11" id="KW-0325">Glycoprotein</keyword>
<dbReference type="GO" id="GO:0005524">
    <property type="term" value="F:ATP binding"/>
    <property type="evidence" value="ECO:0007669"/>
    <property type="project" value="UniProtKB-UniRule"/>
</dbReference>
<evidence type="ECO:0000256" key="11">
    <source>
        <dbReference type="ARBA" id="ARBA00023180"/>
    </source>
</evidence>
<feature type="transmembrane region" description="Helical" evidence="14">
    <location>
        <begin position="30"/>
        <end position="53"/>
    </location>
</feature>
<comment type="subcellular location">
    <subcellularLocation>
        <location evidence="1">Membrane</location>
        <topology evidence="1">Single-pass type I membrane protein</topology>
    </subcellularLocation>
</comment>
<comment type="caution">
    <text evidence="16">The sequence shown here is derived from an EMBL/GenBank/DDBJ whole genome shotgun (WGS) entry which is preliminary data.</text>
</comment>
<feature type="region of interest" description="Disordered" evidence="13">
    <location>
        <begin position="674"/>
        <end position="696"/>
    </location>
</feature>
<feature type="compositionally biased region" description="Polar residues" evidence="13">
    <location>
        <begin position="680"/>
        <end position="696"/>
    </location>
</feature>
<feature type="domain" description="Protein kinase" evidence="15">
    <location>
        <begin position="375"/>
        <end position="679"/>
    </location>
</feature>
<keyword evidence="8 12" id="KW-0067">ATP-binding</keyword>
<evidence type="ECO:0000256" key="12">
    <source>
        <dbReference type="PROSITE-ProRule" id="PRU10141"/>
    </source>
</evidence>
<keyword evidence="3" id="KW-0808">Transferase</keyword>
<dbReference type="GO" id="GO:0004674">
    <property type="term" value="F:protein serine/threonine kinase activity"/>
    <property type="evidence" value="ECO:0007669"/>
    <property type="project" value="UniProtKB-KW"/>
</dbReference>
<dbReference type="GO" id="GO:0030247">
    <property type="term" value="F:polysaccharide binding"/>
    <property type="evidence" value="ECO:0007669"/>
    <property type="project" value="InterPro"/>
</dbReference>
<keyword evidence="10 14" id="KW-0472">Membrane</keyword>
<sequence length="696" mass="78732">MWLTRQDHVVWLMMLLAKITGKKNRERERVSCPACAAMSLLLNYYAFLFFLWLQHPCLQVVGISKKEKHRFIERCPPSPCGSLEIRFPLRLRNSSATCGLVGLDLACQGNATFLSLPSSSSPFRVTAIDYRYGLLTVDLGSSPPCPLRNLSFLSSPTYMPAYNDYFDFGIGLLSCSKEIQTLDSDSRWNQVAGPISCLSGGNHVGYAISLRTDINSVPPECTMTSVSHYNNSNFHLFFQKPFDRSYWFIGPSLKELVEDITERRQANLWWSYPDYSTENCAECELGGKTCGFSWERNVSFCFNKNHNHRSTVMIIAGTSTAGVLVLLSALVILLYIYRKSEMERETRLKVERFLANYKTTKPKRYTFSELKKMTKQLRHKLGQGGFGSVYKGELPNGVPVAIKMLETSKGEGDEFINEVATIGKIHHVNVVRLLGFCSEGTRHALIYEFMPNGSLEKFIFLEDAKSRRGGYGPLTMEKLLEIAFGIARGIEYLHQGCDQRILHFDIKPHNILLDYDFSPKISDFGLAKLCSRDHSIVTMTAARGTMGYIAPEMYSRNFGTVSYKSDVYSFGMLLMEMVSGRKNVDPVIESLQLQKMEESDVYFPEWAYDRLITGADIGLSSMGGKKATDDTDEEIVKKLLIVAFWCIQWNPTDRPTMTRVIQLMMEDLESLHIPPKPFISPNQQHNGSSSSTTNEV</sequence>
<dbReference type="InterPro" id="IPR045874">
    <property type="entry name" value="LRK10/LRL21-25-like"/>
</dbReference>
<evidence type="ECO:0000313" key="16">
    <source>
        <dbReference type="EMBL" id="KAJ6792687.1"/>
    </source>
</evidence>
<evidence type="ECO:0000256" key="1">
    <source>
        <dbReference type="ARBA" id="ARBA00004479"/>
    </source>
</evidence>
<dbReference type="FunFam" id="1.10.510.10:FF:000590">
    <property type="entry name" value="PR5-like receptor kinase"/>
    <property type="match status" value="1"/>
</dbReference>
<dbReference type="Proteomes" id="UP001140949">
    <property type="component" value="Unassembled WGS sequence"/>
</dbReference>